<dbReference type="EMBL" id="BGZK01000448">
    <property type="protein sequence ID" value="GBP44151.1"/>
    <property type="molecule type" value="Genomic_DNA"/>
</dbReference>
<gene>
    <name evidence="1" type="ORF">EVAR_31595_1</name>
</gene>
<dbReference type="OrthoDB" id="10017160at2759"/>
<name>A0A4C1VZ96_EUMVA</name>
<proteinExistence type="predicted"/>
<sequence length="273" mass="29575">MIYGLDSGPTVSVRGTRRAGSLISISISSLSSLSSCDSAADDDVLNHLYAEKAPSSVIRRRQKKDINEGVVSVCVTIALSVVSQNVHTGPAQCGAGARGRAAPTRGLARSAGELDDLAGTCAPSILGLTFHDEAPSFAAVHNRYNEFKRGRTDLTDYRREGRPSTATTEDSISAVWLMSLWCLVKHAFTCHGSRSLSPHHRRRSLTVSDQHRSWTVKILDPQPEVITLGEGVRRQWDNEIQSQHNGYNVFMYSVAGSLSPVSSHTASIVSPVY</sequence>
<evidence type="ECO:0000313" key="1">
    <source>
        <dbReference type="EMBL" id="GBP44151.1"/>
    </source>
</evidence>
<comment type="caution">
    <text evidence="1">The sequence shown here is derived from an EMBL/GenBank/DDBJ whole genome shotgun (WGS) entry which is preliminary data.</text>
</comment>
<evidence type="ECO:0000313" key="2">
    <source>
        <dbReference type="Proteomes" id="UP000299102"/>
    </source>
</evidence>
<dbReference type="AlphaFoldDB" id="A0A4C1VZ96"/>
<keyword evidence="2" id="KW-1185">Reference proteome</keyword>
<reference evidence="1 2" key="1">
    <citation type="journal article" date="2019" name="Commun. Biol.">
        <title>The bagworm genome reveals a unique fibroin gene that provides high tensile strength.</title>
        <authorList>
            <person name="Kono N."/>
            <person name="Nakamura H."/>
            <person name="Ohtoshi R."/>
            <person name="Tomita M."/>
            <person name="Numata K."/>
            <person name="Arakawa K."/>
        </authorList>
    </citation>
    <scope>NUCLEOTIDE SEQUENCE [LARGE SCALE GENOMIC DNA]</scope>
</reference>
<dbReference type="Proteomes" id="UP000299102">
    <property type="component" value="Unassembled WGS sequence"/>
</dbReference>
<accession>A0A4C1VZ96</accession>
<protein>
    <submittedName>
        <fullName evidence="1">Uncharacterized protein</fullName>
    </submittedName>
</protein>
<organism evidence="1 2">
    <name type="scientific">Eumeta variegata</name>
    <name type="common">Bagworm moth</name>
    <name type="synonym">Eumeta japonica</name>
    <dbReference type="NCBI Taxonomy" id="151549"/>
    <lineage>
        <taxon>Eukaryota</taxon>
        <taxon>Metazoa</taxon>
        <taxon>Ecdysozoa</taxon>
        <taxon>Arthropoda</taxon>
        <taxon>Hexapoda</taxon>
        <taxon>Insecta</taxon>
        <taxon>Pterygota</taxon>
        <taxon>Neoptera</taxon>
        <taxon>Endopterygota</taxon>
        <taxon>Lepidoptera</taxon>
        <taxon>Glossata</taxon>
        <taxon>Ditrysia</taxon>
        <taxon>Tineoidea</taxon>
        <taxon>Psychidae</taxon>
        <taxon>Oiketicinae</taxon>
        <taxon>Eumeta</taxon>
    </lineage>
</organism>